<dbReference type="Pfam" id="PF01636">
    <property type="entry name" value="APH"/>
    <property type="match status" value="1"/>
</dbReference>
<keyword evidence="5" id="KW-0808">Transferase</keyword>
<dbReference type="SUPFAM" id="SSF100950">
    <property type="entry name" value="NagB/RpiA/CoA transferase-like"/>
    <property type="match status" value="1"/>
</dbReference>
<evidence type="ECO:0000256" key="4">
    <source>
        <dbReference type="ARBA" id="ARBA00012128"/>
    </source>
</evidence>
<evidence type="ECO:0000256" key="9">
    <source>
        <dbReference type="ARBA" id="ARBA00023235"/>
    </source>
</evidence>
<dbReference type="FunFam" id="3.40.50.10470:FF:000006">
    <property type="entry name" value="Methylthioribose-1-phosphate isomerase"/>
    <property type="match status" value="1"/>
</dbReference>
<dbReference type="InterPro" id="IPR002575">
    <property type="entry name" value="Aminoglycoside_PTrfase"/>
</dbReference>
<evidence type="ECO:0000256" key="8">
    <source>
        <dbReference type="ARBA" id="ARBA00022840"/>
    </source>
</evidence>
<dbReference type="PANTHER" id="PTHR34273">
    <property type="entry name" value="METHYLTHIORIBOSE KINASE"/>
    <property type="match status" value="1"/>
</dbReference>
<dbReference type="GO" id="GO:0016853">
    <property type="term" value="F:isomerase activity"/>
    <property type="evidence" value="ECO:0007669"/>
    <property type="project" value="UniProtKB-KW"/>
</dbReference>
<evidence type="ECO:0000256" key="2">
    <source>
        <dbReference type="ARBA" id="ARBA00010165"/>
    </source>
</evidence>
<proteinExistence type="inferred from homology"/>
<evidence type="ECO:0000256" key="7">
    <source>
        <dbReference type="ARBA" id="ARBA00022777"/>
    </source>
</evidence>
<accession>A0A0V0R9K3</accession>
<dbReference type="OrthoDB" id="2461at2759"/>
<evidence type="ECO:0000256" key="10">
    <source>
        <dbReference type="RuleBase" id="RU003814"/>
    </source>
</evidence>
<dbReference type="InterPro" id="IPR037171">
    <property type="entry name" value="NagB/RpiA_transferase-like"/>
</dbReference>
<evidence type="ECO:0000256" key="6">
    <source>
        <dbReference type="ARBA" id="ARBA00022741"/>
    </source>
</evidence>
<keyword evidence="8" id="KW-0067">ATP-binding</keyword>
<evidence type="ECO:0000256" key="5">
    <source>
        <dbReference type="ARBA" id="ARBA00022679"/>
    </source>
</evidence>
<sequence>MNKNQLEPLIHLQKGFKVLDQKKLPTAFEYITVNNAKDTFQVIREMNVRGAPFIAVVALYGLVLEVENNLQNIKTTVQFKEYVKEQIEYLKQSRPTAVNLFNDTDFILRFVQDLDEQLSIDKCFEQLKFQVEKIDKDYVQASDDMAQYGYQKVIQDVPKIMHDKINVLTICNTGKLAVPGVGTALGLIREIHKRGKLNMVYVPETRPYLQGFRLTASEVLADEMPGTLITDSMAGFLMKQGKIDLVVIGADRVASNGDTANKIGSYSFSVLAKNHGIPFYTVLPESTIDRQCPNGSYIEIEQRPGNEMIYLNNQQIAPLGLNTYNPAFDVTPSSNITRVITEKGEFQFDREIQDWEQVNHESLSRHLKNTVKYFEENEELEIQEVGDGNLNLVFIVKSKKNSQKQVICKQALPYIRCVGPEWPFPLNRAYFESQALSYQFQQSPEHTPKMIHHDKKLQIITMEFLEPPYIILRKGLINQNIYENAAKHIATFTAKTLFFSSGLHLDQYKLREKIAFWCQNTSLCGLTEQVIFLDPYYDAQYNKHSPQIDDLAKQIKQDVVLINAVMKLRNKFISEKQALIHGDLHTGSVMVTEKNTKIIDPEFAFYGPMGFDLGALVANYFLNYFSQSSKQENLEKTKKFQTYLLDQVKQYWETFEAEFTKLWQNEENYKNSCFYPSILMQKSEQFAQNVRETFIKQLWEDMLGFVGCKIIRRILGIAHVEDMEGIQDENLKAKCERSALQFAREILVNTQKYQNIQQLQELAINNLP</sequence>
<dbReference type="GO" id="GO:0005524">
    <property type="term" value="F:ATP binding"/>
    <property type="evidence" value="ECO:0007669"/>
    <property type="project" value="UniProtKB-KW"/>
</dbReference>
<dbReference type="InterPro" id="IPR027363">
    <property type="entry name" value="M1Pi_N"/>
</dbReference>
<name>A0A0V0R9K3_PSEPJ</name>
<dbReference type="EMBL" id="LDAU01000006">
    <property type="protein sequence ID" value="KRX11150.1"/>
    <property type="molecule type" value="Genomic_DNA"/>
</dbReference>
<evidence type="ECO:0000256" key="3">
    <source>
        <dbReference type="ARBA" id="ARBA00011738"/>
    </source>
</evidence>
<evidence type="ECO:0000313" key="13">
    <source>
        <dbReference type="Proteomes" id="UP000054937"/>
    </source>
</evidence>
<organism evidence="12 13">
    <name type="scientific">Pseudocohnilembus persalinus</name>
    <name type="common">Ciliate</name>
    <dbReference type="NCBI Taxonomy" id="266149"/>
    <lineage>
        <taxon>Eukaryota</taxon>
        <taxon>Sar</taxon>
        <taxon>Alveolata</taxon>
        <taxon>Ciliophora</taxon>
        <taxon>Intramacronucleata</taxon>
        <taxon>Oligohymenophorea</taxon>
        <taxon>Scuticociliatia</taxon>
        <taxon>Philasterida</taxon>
        <taxon>Pseudocohnilembidae</taxon>
        <taxon>Pseudocohnilembus</taxon>
    </lineage>
</organism>
<dbReference type="OMA" id="DNNHWTS"/>
<dbReference type="InterPro" id="IPR005251">
    <property type="entry name" value="IF-M1Pi"/>
</dbReference>
<dbReference type="InterPro" id="IPR011009">
    <property type="entry name" value="Kinase-like_dom_sf"/>
</dbReference>
<dbReference type="InterPro" id="IPR009212">
    <property type="entry name" value="Methylthioribose_kinase"/>
</dbReference>
<dbReference type="InterPro" id="IPR011559">
    <property type="entry name" value="Initiation_fac_2B_a/b/d"/>
</dbReference>
<protein>
    <recommendedName>
        <fullName evidence="4">S-methyl-5-thioribose kinase</fullName>
        <ecNumber evidence="4">2.7.1.100</ecNumber>
    </recommendedName>
</protein>
<reference evidence="12 13" key="1">
    <citation type="journal article" date="2015" name="Sci. Rep.">
        <title>Genome of the facultative scuticociliatosis pathogen Pseudocohnilembus persalinus provides insight into its virulence through horizontal gene transfer.</title>
        <authorList>
            <person name="Xiong J."/>
            <person name="Wang G."/>
            <person name="Cheng J."/>
            <person name="Tian M."/>
            <person name="Pan X."/>
            <person name="Warren A."/>
            <person name="Jiang C."/>
            <person name="Yuan D."/>
            <person name="Miao W."/>
        </authorList>
    </citation>
    <scope>NUCLEOTIDE SEQUENCE [LARGE SCALE GENOMIC DNA]</scope>
    <source>
        <strain evidence="12">36N120E</strain>
    </source>
</reference>
<evidence type="ECO:0000259" key="11">
    <source>
        <dbReference type="Pfam" id="PF01636"/>
    </source>
</evidence>
<dbReference type="AlphaFoldDB" id="A0A0V0R9K3"/>
<keyword evidence="6" id="KW-0547">Nucleotide-binding</keyword>
<comment type="similarity">
    <text evidence="2">Belongs to the methylthioribose kinase family.</text>
</comment>
<dbReference type="PANTHER" id="PTHR34273:SF2">
    <property type="entry name" value="METHYLTHIORIBOSE KINASE"/>
    <property type="match status" value="1"/>
</dbReference>
<dbReference type="Proteomes" id="UP000054937">
    <property type="component" value="Unassembled WGS sequence"/>
</dbReference>
<dbReference type="NCBIfam" id="TIGR00524">
    <property type="entry name" value="eIF-2B_rel"/>
    <property type="match status" value="1"/>
</dbReference>
<dbReference type="Gene3D" id="3.40.50.10470">
    <property type="entry name" value="Translation initiation factor eif-2b, domain 2"/>
    <property type="match status" value="1"/>
</dbReference>
<evidence type="ECO:0000313" key="12">
    <source>
        <dbReference type="EMBL" id="KRX11150.1"/>
    </source>
</evidence>
<gene>
    <name evidence="12" type="ORF">PPERSA_10917</name>
</gene>
<dbReference type="NCBIfam" id="TIGR00512">
    <property type="entry name" value="salvage_mtnA"/>
    <property type="match status" value="1"/>
</dbReference>
<comment type="similarity">
    <text evidence="1 10">Belongs to the eIF-2B alpha/beta/delta subunits family.</text>
</comment>
<keyword evidence="7 12" id="KW-0418">Kinase</keyword>
<dbReference type="Gene3D" id="3.90.1200.10">
    <property type="match status" value="1"/>
</dbReference>
<dbReference type="NCBIfam" id="NF004326">
    <property type="entry name" value="PRK05720.1"/>
    <property type="match status" value="1"/>
</dbReference>
<dbReference type="EC" id="2.7.1.100" evidence="4"/>
<dbReference type="InParanoid" id="A0A0V0R9K3"/>
<comment type="caution">
    <text evidence="12">The sequence shown here is derived from an EMBL/GenBank/DDBJ whole genome shotgun (WGS) entry which is preliminary data.</text>
</comment>
<dbReference type="InterPro" id="IPR042529">
    <property type="entry name" value="IF_2B-like_C"/>
</dbReference>
<comment type="subunit">
    <text evidence="3">Homodimer.</text>
</comment>
<dbReference type="Pfam" id="PF01008">
    <property type="entry name" value="IF-2B"/>
    <property type="match status" value="1"/>
</dbReference>
<dbReference type="SUPFAM" id="SSF56112">
    <property type="entry name" value="Protein kinase-like (PK-like)"/>
    <property type="match status" value="1"/>
</dbReference>
<feature type="domain" description="Aminoglycoside phosphotransferase" evidence="11">
    <location>
        <begin position="521"/>
        <end position="620"/>
    </location>
</feature>
<dbReference type="InterPro" id="IPR000649">
    <property type="entry name" value="IF-2B-related"/>
</dbReference>
<dbReference type="GO" id="GO:0009086">
    <property type="term" value="P:methionine biosynthetic process"/>
    <property type="evidence" value="ECO:0007669"/>
    <property type="project" value="InterPro"/>
</dbReference>
<dbReference type="GO" id="GO:0046522">
    <property type="term" value="F:S-methyl-5-thioribose kinase activity"/>
    <property type="evidence" value="ECO:0007669"/>
    <property type="project" value="UniProtKB-EC"/>
</dbReference>
<dbReference type="NCBIfam" id="TIGR01767">
    <property type="entry name" value="MTRK"/>
    <property type="match status" value="1"/>
</dbReference>
<dbReference type="Gene3D" id="1.20.120.420">
    <property type="entry name" value="translation initiation factor eif-2b, domain 1"/>
    <property type="match status" value="1"/>
</dbReference>
<keyword evidence="13" id="KW-1185">Reference proteome</keyword>
<dbReference type="Gene3D" id="3.30.200.20">
    <property type="entry name" value="Phosphorylase Kinase, domain 1"/>
    <property type="match status" value="1"/>
</dbReference>
<evidence type="ECO:0000256" key="1">
    <source>
        <dbReference type="ARBA" id="ARBA00007251"/>
    </source>
</evidence>
<keyword evidence="9" id="KW-0413">Isomerase</keyword>
<dbReference type="FunFam" id="1.20.120.420:FF:000003">
    <property type="entry name" value="Methylthioribose-1-phosphate isomerase"/>
    <property type="match status" value="1"/>
</dbReference>